<dbReference type="Proteomes" id="UP000275078">
    <property type="component" value="Unassembled WGS sequence"/>
</dbReference>
<accession>A0A3N4HE78</accession>
<feature type="signal peptide" evidence="2">
    <location>
        <begin position="1"/>
        <end position="20"/>
    </location>
</feature>
<name>A0A3N4HE78_ASCIM</name>
<feature type="chain" id="PRO_5018141135" evidence="2">
    <location>
        <begin position="21"/>
        <end position="132"/>
    </location>
</feature>
<dbReference type="EMBL" id="ML119858">
    <property type="protein sequence ID" value="RPA72525.1"/>
    <property type="molecule type" value="Genomic_DNA"/>
</dbReference>
<keyword evidence="2" id="KW-0732">Signal</keyword>
<evidence type="ECO:0000313" key="4">
    <source>
        <dbReference type="Proteomes" id="UP000275078"/>
    </source>
</evidence>
<feature type="region of interest" description="Disordered" evidence="1">
    <location>
        <begin position="87"/>
        <end position="132"/>
    </location>
</feature>
<proteinExistence type="predicted"/>
<evidence type="ECO:0000313" key="3">
    <source>
        <dbReference type="EMBL" id="RPA72525.1"/>
    </source>
</evidence>
<reference evidence="3 4" key="1">
    <citation type="journal article" date="2018" name="Nat. Ecol. Evol.">
        <title>Pezizomycetes genomes reveal the molecular basis of ectomycorrhizal truffle lifestyle.</title>
        <authorList>
            <person name="Murat C."/>
            <person name="Payen T."/>
            <person name="Noel B."/>
            <person name="Kuo A."/>
            <person name="Morin E."/>
            <person name="Chen J."/>
            <person name="Kohler A."/>
            <person name="Krizsan K."/>
            <person name="Balestrini R."/>
            <person name="Da Silva C."/>
            <person name="Montanini B."/>
            <person name="Hainaut M."/>
            <person name="Levati E."/>
            <person name="Barry K.W."/>
            <person name="Belfiori B."/>
            <person name="Cichocki N."/>
            <person name="Clum A."/>
            <person name="Dockter R.B."/>
            <person name="Fauchery L."/>
            <person name="Guy J."/>
            <person name="Iotti M."/>
            <person name="Le Tacon F."/>
            <person name="Lindquist E.A."/>
            <person name="Lipzen A."/>
            <person name="Malagnac F."/>
            <person name="Mello A."/>
            <person name="Molinier V."/>
            <person name="Miyauchi S."/>
            <person name="Poulain J."/>
            <person name="Riccioni C."/>
            <person name="Rubini A."/>
            <person name="Sitrit Y."/>
            <person name="Splivallo R."/>
            <person name="Traeger S."/>
            <person name="Wang M."/>
            <person name="Zifcakova L."/>
            <person name="Wipf D."/>
            <person name="Zambonelli A."/>
            <person name="Paolocci F."/>
            <person name="Nowrousian M."/>
            <person name="Ottonello S."/>
            <person name="Baldrian P."/>
            <person name="Spatafora J.W."/>
            <person name="Henrissat B."/>
            <person name="Nagy L.G."/>
            <person name="Aury J.M."/>
            <person name="Wincker P."/>
            <person name="Grigoriev I.V."/>
            <person name="Bonfante P."/>
            <person name="Martin F.M."/>
        </authorList>
    </citation>
    <scope>NUCLEOTIDE SEQUENCE [LARGE SCALE GENOMIC DNA]</scope>
    <source>
        <strain evidence="3 4">RN42</strain>
    </source>
</reference>
<protein>
    <submittedName>
        <fullName evidence="3">Uncharacterized protein</fullName>
    </submittedName>
</protein>
<organism evidence="3 4">
    <name type="scientific">Ascobolus immersus RN42</name>
    <dbReference type="NCBI Taxonomy" id="1160509"/>
    <lineage>
        <taxon>Eukaryota</taxon>
        <taxon>Fungi</taxon>
        <taxon>Dikarya</taxon>
        <taxon>Ascomycota</taxon>
        <taxon>Pezizomycotina</taxon>
        <taxon>Pezizomycetes</taxon>
        <taxon>Pezizales</taxon>
        <taxon>Ascobolaceae</taxon>
        <taxon>Ascobolus</taxon>
    </lineage>
</organism>
<feature type="compositionally biased region" description="Low complexity" evidence="1">
    <location>
        <begin position="28"/>
        <end position="40"/>
    </location>
</feature>
<keyword evidence="4" id="KW-1185">Reference proteome</keyword>
<evidence type="ECO:0000256" key="1">
    <source>
        <dbReference type="SAM" id="MobiDB-lite"/>
    </source>
</evidence>
<sequence length="132" mass="13965">MRFKIISASSLLGFVIIALASPVAQEAADIAPPADTAATAGSQPSDPVPTGTVSPGEYYPPDQEVSLIDPKLDVNVVYGIVLPLLAIPPSSDPEPIPTSVPEDEPPQLKAHHHHHHSHPDEDFYAPSDIDPI</sequence>
<gene>
    <name evidence="3" type="ORF">BJ508DRAFT_314667</name>
</gene>
<dbReference type="AlphaFoldDB" id="A0A3N4HE78"/>
<evidence type="ECO:0000256" key="2">
    <source>
        <dbReference type="SAM" id="SignalP"/>
    </source>
</evidence>
<feature type="region of interest" description="Disordered" evidence="1">
    <location>
        <begin position="28"/>
        <end position="64"/>
    </location>
</feature>